<dbReference type="SMART" id="SM00575">
    <property type="entry name" value="ZnF_PMZ"/>
    <property type="match status" value="1"/>
</dbReference>
<dbReference type="GeneID" id="107477624"/>
<sequence length="175" mass="20262">MKAIEFNSKHINTMNAYQFDRSRTSFTVEELAAVPRSRQQNYQVLLDEGKCDCGYFQALHLPCRHVLAACSHARIDWRGFVHPVYRMESVFNVYRSEFCSIGHEDDWPSYDGPHIQPNPRMMRVKKGRPVSSRIRNNMDDVEHTEEKRCGLCRQTSHTRKTCTAIDGASALSSRH</sequence>
<protein>
    <submittedName>
        <fullName evidence="7">Uncharacterized protein LOC107477624</fullName>
    </submittedName>
</protein>
<evidence type="ECO:0000256" key="4">
    <source>
        <dbReference type="PROSITE-ProRule" id="PRU00325"/>
    </source>
</evidence>
<dbReference type="OrthoDB" id="1423537at2759"/>
<dbReference type="Pfam" id="PF04434">
    <property type="entry name" value="SWIM"/>
    <property type="match status" value="1"/>
</dbReference>
<evidence type="ECO:0000256" key="1">
    <source>
        <dbReference type="ARBA" id="ARBA00022723"/>
    </source>
</evidence>
<dbReference type="InterPro" id="IPR007527">
    <property type="entry name" value="Znf_SWIM"/>
</dbReference>
<dbReference type="Proteomes" id="UP000515211">
    <property type="component" value="Chromosome 3"/>
</dbReference>
<keyword evidence="3" id="KW-0862">Zinc</keyword>
<dbReference type="InterPro" id="IPR006564">
    <property type="entry name" value="Znf_PMZ"/>
</dbReference>
<reference evidence="7" key="2">
    <citation type="submission" date="2025-08" db="UniProtKB">
        <authorList>
            <consortium name="RefSeq"/>
        </authorList>
    </citation>
    <scope>IDENTIFICATION</scope>
    <source>
        <tissue evidence="7">Whole plant</tissue>
    </source>
</reference>
<evidence type="ECO:0000256" key="2">
    <source>
        <dbReference type="ARBA" id="ARBA00022771"/>
    </source>
</evidence>
<organism evidence="6 7">
    <name type="scientific">Arachis duranensis</name>
    <name type="common">Wild peanut</name>
    <dbReference type="NCBI Taxonomy" id="130453"/>
    <lineage>
        <taxon>Eukaryota</taxon>
        <taxon>Viridiplantae</taxon>
        <taxon>Streptophyta</taxon>
        <taxon>Embryophyta</taxon>
        <taxon>Tracheophyta</taxon>
        <taxon>Spermatophyta</taxon>
        <taxon>Magnoliopsida</taxon>
        <taxon>eudicotyledons</taxon>
        <taxon>Gunneridae</taxon>
        <taxon>Pentapetalae</taxon>
        <taxon>rosids</taxon>
        <taxon>fabids</taxon>
        <taxon>Fabales</taxon>
        <taxon>Fabaceae</taxon>
        <taxon>Papilionoideae</taxon>
        <taxon>50 kb inversion clade</taxon>
        <taxon>dalbergioids sensu lato</taxon>
        <taxon>Dalbergieae</taxon>
        <taxon>Pterocarpus clade</taxon>
        <taxon>Arachis</taxon>
    </lineage>
</organism>
<feature type="domain" description="SWIM-type" evidence="5">
    <location>
        <begin position="42"/>
        <end position="74"/>
    </location>
</feature>
<evidence type="ECO:0000259" key="5">
    <source>
        <dbReference type="PROSITE" id="PS50966"/>
    </source>
</evidence>
<accession>A0A6P4CPM7</accession>
<dbReference type="PROSITE" id="PS50966">
    <property type="entry name" value="ZF_SWIM"/>
    <property type="match status" value="1"/>
</dbReference>
<dbReference type="KEGG" id="adu:107477624"/>
<gene>
    <name evidence="7" type="primary">LOC107477624</name>
</gene>
<dbReference type="RefSeq" id="XP_015953160.1">
    <property type="nucleotide sequence ID" value="XM_016097674.1"/>
</dbReference>
<evidence type="ECO:0000313" key="7">
    <source>
        <dbReference type="RefSeq" id="XP_015953160.1"/>
    </source>
</evidence>
<name>A0A6P4CPM7_ARADU</name>
<evidence type="ECO:0000256" key="3">
    <source>
        <dbReference type="ARBA" id="ARBA00022833"/>
    </source>
</evidence>
<evidence type="ECO:0000313" key="6">
    <source>
        <dbReference type="Proteomes" id="UP000515211"/>
    </source>
</evidence>
<keyword evidence="1" id="KW-0479">Metal-binding</keyword>
<dbReference type="AlphaFoldDB" id="A0A6P4CPM7"/>
<keyword evidence="2 4" id="KW-0863">Zinc-finger</keyword>
<dbReference type="GO" id="GO:0008270">
    <property type="term" value="F:zinc ion binding"/>
    <property type="evidence" value="ECO:0007669"/>
    <property type="project" value="UniProtKB-KW"/>
</dbReference>
<reference evidence="6" key="1">
    <citation type="journal article" date="2016" name="Nat. Genet.">
        <title>The genome sequences of Arachis duranensis and Arachis ipaensis, the diploid ancestors of cultivated peanut.</title>
        <authorList>
            <person name="Bertioli D.J."/>
            <person name="Cannon S.B."/>
            <person name="Froenicke L."/>
            <person name="Huang G."/>
            <person name="Farmer A.D."/>
            <person name="Cannon E.K."/>
            <person name="Liu X."/>
            <person name="Gao D."/>
            <person name="Clevenger J."/>
            <person name="Dash S."/>
            <person name="Ren L."/>
            <person name="Moretzsohn M.C."/>
            <person name="Shirasawa K."/>
            <person name="Huang W."/>
            <person name="Vidigal B."/>
            <person name="Abernathy B."/>
            <person name="Chu Y."/>
            <person name="Niederhuth C.E."/>
            <person name="Umale P."/>
            <person name="Araujo A.C."/>
            <person name="Kozik A."/>
            <person name="Kim K.D."/>
            <person name="Burow M.D."/>
            <person name="Varshney R.K."/>
            <person name="Wang X."/>
            <person name="Zhang X."/>
            <person name="Barkley N."/>
            <person name="Guimaraes P.M."/>
            <person name="Isobe S."/>
            <person name="Guo B."/>
            <person name="Liao B."/>
            <person name="Stalker H.T."/>
            <person name="Schmitz R.J."/>
            <person name="Scheffler B.E."/>
            <person name="Leal-Bertioli S.C."/>
            <person name="Xun X."/>
            <person name="Jackson S.A."/>
            <person name="Michelmore R."/>
            <person name="Ozias-Akins P."/>
        </authorList>
    </citation>
    <scope>NUCLEOTIDE SEQUENCE [LARGE SCALE GENOMIC DNA]</scope>
    <source>
        <strain evidence="6">cv. V14167</strain>
    </source>
</reference>
<proteinExistence type="predicted"/>
<keyword evidence="6" id="KW-1185">Reference proteome</keyword>